<sequence length="96" mass="11140">MVKISINVLLVILLFLVWIPSILLNLYLNRLVDKGENKISIKKIFFKVTIIALIFIVSLYISENYKNYFNIALIIGTILMVHLNSKRLRDKFNGLS</sequence>
<dbReference type="EMBL" id="SOEG01000001">
    <property type="protein sequence ID" value="TDX59325.1"/>
    <property type="molecule type" value="Genomic_DNA"/>
</dbReference>
<dbReference type="AlphaFoldDB" id="A0A4R8HGJ8"/>
<name>A0A4R8HGJ8_9FIRM</name>
<proteinExistence type="predicted"/>
<evidence type="ECO:0000313" key="3">
    <source>
        <dbReference type="Proteomes" id="UP000295832"/>
    </source>
</evidence>
<feature type="transmembrane region" description="Helical" evidence="1">
    <location>
        <begin position="68"/>
        <end position="85"/>
    </location>
</feature>
<feature type="transmembrane region" description="Helical" evidence="1">
    <location>
        <begin position="6"/>
        <end position="28"/>
    </location>
</feature>
<dbReference type="Proteomes" id="UP000295832">
    <property type="component" value="Unassembled WGS sequence"/>
</dbReference>
<reference evidence="2 3" key="1">
    <citation type="submission" date="2019-03" db="EMBL/GenBank/DDBJ databases">
        <title>Subsurface microbial communities from deep shales in Ohio and West Virginia, USA.</title>
        <authorList>
            <person name="Wrighton K."/>
        </authorList>
    </citation>
    <scope>NUCLEOTIDE SEQUENCE [LARGE SCALE GENOMIC DNA]</scope>
    <source>
        <strain evidence="2 3">MSL 6dP</strain>
    </source>
</reference>
<evidence type="ECO:0000256" key="1">
    <source>
        <dbReference type="SAM" id="Phobius"/>
    </source>
</evidence>
<keyword evidence="3" id="KW-1185">Reference proteome</keyword>
<keyword evidence="1" id="KW-0472">Membrane</keyword>
<evidence type="ECO:0000313" key="2">
    <source>
        <dbReference type="EMBL" id="TDX59325.1"/>
    </source>
</evidence>
<comment type="caution">
    <text evidence="2">The sequence shown here is derived from an EMBL/GenBank/DDBJ whole genome shotgun (WGS) entry which is preliminary data.</text>
</comment>
<organism evidence="2 3">
    <name type="scientific">Orenia marismortui</name>
    <dbReference type="NCBI Taxonomy" id="46469"/>
    <lineage>
        <taxon>Bacteria</taxon>
        <taxon>Bacillati</taxon>
        <taxon>Bacillota</taxon>
        <taxon>Clostridia</taxon>
        <taxon>Halanaerobiales</taxon>
        <taxon>Halobacteroidaceae</taxon>
        <taxon>Orenia</taxon>
    </lineage>
</organism>
<accession>A0A4R8HGJ8</accession>
<keyword evidence="1" id="KW-0812">Transmembrane</keyword>
<gene>
    <name evidence="2" type="ORF">C7959_101213</name>
</gene>
<feature type="transmembrane region" description="Helical" evidence="1">
    <location>
        <begin position="44"/>
        <end position="62"/>
    </location>
</feature>
<protein>
    <submittedName>
        <fullName evidence="2">Uncharacterized protein</fullName>
    </submittedName>
</protein>
<keyword evidence="1" id="KW-1133">Transmembrane helix</keyword>